<dbReference type="InterPro" id="IPR053141">
    <property type="entry name" value="Mycobact_SerProt_Inhib_Rv3364c"/>
</dbReference>
<organism evidence="3 4">
    <name type="scientific">Streptomyces chitinivorans</name>
    <dbReference type="NCBI Taxonomy" id="1257027"/>
    <lineage>
        <taxon>Bacteria</taxon>
        <taxon>Bacillati</taxon>
        <taxon>Actinomycetota</taxon>
        <taxon>Actinomycetes</taxon>
        <taxon>Kitasatosporales</taxon>
        <taxon>Streptomycetaceae</taxon>
        <taxon>Streptomyces</taxon>
    </lineage>
</organism>
<reference evidence="3 4" key="1">
    <citation type="submission" date="2024-10" db="EMBL/GenBank/DDBJ databases">
        <authorList>
            <person name="Cho J.-C."/>
        </authorList>
    </citation>
    <scope>NUCLEOTIDE SEQUENCE [LARGE SCALE GENOMIC DNA]</scope>
    <source>
        <strain evidence="3 4">KCTC29696</strain>
    </source>
</reference>
<dbReference type="RefSeq" id="WP_279951330.1">
    <property type="nucleotide sequence ID" value="NZ_BAABEN010000031.1"/>
</dbReference>
<dbReference type="EMBL" id="JBIHMK010000017">
    <property type="protein sequence ID" value="MFH0247981.1"/>
    <property type="molecule type" value="Genomic_DNA"/>
</dbReference>
<dbReference type="PANTHER" id="PTHR36222:SF1">
    <property type="entry name" value="SERINE PROTEASE INHIBITOR RV3364C"/>
    <property type="match status" value="1"/>
</dbReference>
<dbReference type="Gene3D" id="3.30.450.30">
    <property type="entry name" value="Dynein light chain 2a, cytoplasmic"/>
    <property type="match status" value="1"/>
</dbReference>
<dbReference type="SUPFAM" id="SSF103196">
    <property type="entry name" value="Roadblock/LC7 domain"/>
    <property type="match status" value="1"/>
</dbReference>
<feature type="domain" description="Roadblock/LAMTOR2" evidence="2">
    <location>
        <begin position="13"/>
        <end position="103"/>
    </location>
</feature>
<feature type="region of interest" description="Disordered" evidence="1">
    <location>
        <begin position="130"/>
        <end position="154"/>
    </location>
</feature>
<sequence length="154" mass="15778">MPSDQPTGPRDLDWLLQGLVERVPRTRSAILLSSDGLAKASHGLEADHCDSLAAVTSGLYALARGAAGRLGDSGGVRQIMVELTDTVLFVSTAGDGARLAVLADREADAAVLGHEAAQLARSVRHHLATPARQPSQNLRGAGCGSSAPPAAEPA</sequence>
<dbReference type="SMART" id="SM00960">
    <property type="entry name" value="Robl_LC7"/>
    <property type="match status" value="1"/>
</dbReference>
<evidence type="ECO:0000256" key="1">
    <source>
        <dbReference type="SAM" id="MobiDB-lite"/>
    </source>
</evidence>
<evidence type="ECO:0000313" key="4">
    <source>
        <dbReference type="Proteomes" id="UP001607069"/>
    </source>
</evidence>
<keyword evidence="4" id="KW-1185">Reference proteome</keyword>
<protein>
    <submittedName>
        <fullName evidence="3">Roadblock/LC7 domain-containing protein</fullName>
    </submittedName>
</protein>
<accession>A0ABW7HQ39</accession>
<name>A0ABW7HQ39_9ACTN</name>
<dbReference type="Proteomes" id="UP001607069">
    <property type="component" value="Unassembled WGS sequence"/>
</dbReference>
<evidence type="ECO:0000313" key="3">
    <source>
        <dbReference type="EMBL" id="MFH0247981.1"/>
    </source>
</evidence>
<dbReference type="Pfam" id="PF03259">
    <property type="entry name" value="Robl_LC7"/>
    <property type="match status" value="1"/>
</dbReference>
<dbReference type="InterPro" id="IPR004942">
    <property type="entry name" value="Roadblock/LAMTOR2_dom"/>
</dbReference>
<gene>
    <name evidence="3" type="ORF">ACG5V6_07115</name>
</gene>
<comment type="caution">
    <text evidence="3">The sequence shown here is derived from an EMBL/GenBank/DDBJ whole genome shotgun (WGS) entry which is preliminary data.</text>
</comment>
<evidence type="ECO:0000259" key="2">
    <source>
        <dbReference type="SMART" id="SM00960"/>
    </source>
</evidence>
<proteinExistence type="predicted"/>
<feature type="compositionally biased region" description="Low complexity" evidence="1">
    <location>
        <begin position="144"/>
        <end position="154"/>
    </location>
</feature>
<dbReference type="PANTHER" id="PTHR36222">
    <property type="entry name" value="SERINE PROTEASE INHIBITOR RV3364C"/>
    <property type="match status" value="1"/>
</dbReference>